<feature type="region of interest" description="Disordered" evidence="1">
    <location>
        <begin position="28"/>
        <end position="48"/>
    </location>
</feature>
<evidence type="ECO:0000256" key="1">
    <source>
        <dbReference type="SAM" id="MobiDB-lite"/>
    </source>
</evidence>
<dbReference type="SUPFAM" id="SSF117281">
    <property type="entry name" value="Kelch motif"/>
    <property type="match status" value="1"/>
</dbReference>
<keyword evidence="3" id="KW-1185">Reference proteome</keyword>
<dbReference type="InterPro" id="IPR015915">
    <property type="entry name" value="Kelch-typ_b-propeller"/>
</dbReference>
<sequence>MASSVSGTVLSDDGVFKVTVGPGPLTATCSSQQVATTESPSGQPVNAPSPRMNCGLAIKDGHLYLYGGLVEDGDKQFTLSDFYSLSK</sequence>
<organism evidence="2 3">
    <name type="scientific">Dryococelus australis</name>
    <dbReference type="NCBI Taxonomy" id="614101"/>
    <lineage>
        <taxon>Eukaryota</taxon>
        <taxon>Metazoa</taxon>
        <taxon>Ecdysozoa</taxon>
        <taxon>Arthropoda</taxon>
        <taxon>Hexapoda</taxon>
        <taxon>Insecta</taxon>
        <taxon>Pterygota</taxon>
        <taxon>Neoptera</taxon>
        <taxon>Polyneoptera</taxon>
        <taxon>Phasmatodea</taxon>
        <taxon>Verophasmatodea</taxon>
        <taxon>Anareolatae</taxon>
        <taxon>Phasmatidae</taxon>
        <taxon>Eurycanthinae</taxon>
        <taxon>Dryococelus</taxon>
    </lineage>
</organism>
<accession>A0ABQ9IME5</accession>
<reference evidence="2 3" key="1">
    <citation type="submission" date="2023-02" db="EMBL/GenBank/DDBJ databases">
        <title>LHISI_Scaffold_Assembly.</title>
        <authorList>
            <person name="Stuart O.P."/>
            <person name="Cleave R."/>
            <person name="Magrath M.J.L."/>
            <person name="Mikheyev A.S."/>
        </authorList>
    </citation>
    <scope>NUCLEOTIDE SEQUENCE [LARGE SCALE GENOMIC DNA]</scope>
    <source>
        <strain evidence="2">Daus_M_001</strain>
        <tissue evidence="2">Leg muscle</tissue>
    </source>
</reference>
<comment type="caution">
    <text evidence="2">The sequence shown here is derived from an EMBL/GenBank/DDBJ whole genome shotgun (WGS) entry which is preliminary data.</text>
</comment>
<evidence type="ECO:0000313" key="3">
    <source>
        <dbReference type="Proteomes" id="UP001159363"/>
    </source>
</evidence>
<dbReference type="Proteomes" id="UP001159363">
    <property type="component" value="Chromosome 1"/>
</dbReference>
<protein>
    <submittedName>
        <fullName evidence="2">Uncharacterized protein</fullName>
    </submittedName>
</protein>
<feature type="compositionally biased region" description="Polar residues" evidence="1">
    <location>
        <begin position="28"/>
        <end position="46"/>
    </location>
</feature>
<gene>
    <name evidence="2" type="ORF">PR048_003182</name>
</gene>
<dbReference type="EMBL" id="JARBHB010000001">
    <property type="protein sequence ID" value="KAJ8897829.1"/>
    <property type="molecule type" value="Genomic_DNA"/>
</dbReference>
<evidence type="ECO:0000313" key="2">
    <source>
        <dbReference type="EMBL" id="KAJ8897829.1"/>
    </source>
</evidence>
<proteinExistence type="predicted"/>
<name>A0ABQ9IME5_9NEOP</name>